<feature type="non-terminal residue" evidence="1">
    <location>
        <position position="1"/>
    </location>
</feature>
<protein>
    <submittedName>
        <fullName evidence="1">14981_t:CDS:1</fullName>
    </submittedName>
</protein>
<dbReference type="AlphaFoldDB" id="A0A9N9P3U0"/>
<evidence type="ECO:0000313" key="1">
    <source>
        <dbReference type="EMBL" id="CAG8787597.1"/>
    </source>
</evidence>
<name>A0A9N9P3U0_9GLOM</name>
<dbReference type="Proteomes" id="UP000789405">
    <property type="component" value="Unassembled WGS sequence"/>
</dbReference>
<keyword evidence="2" id="KW-1185">Reference proteome</keyword>
<accession>A0A9N9P3U0</accession>
<dbReference type="EMBL" id="CAJVPY010024994">
    <property type="protein sequence ID" value="CAG8787597.1"/>
    <property type="molecule type" value="Genomic_DNA"/>
</dbReference>
<gene>
    <name evidence="1" type="ORF">DERYTH_LOCUS20738</name>
</gene>
<proteinExistence type="predicted"/>
<comment type="caution">
    <text evidence="1">The sequence shown here is derived from an EMBL/GenBank/DDBJ whole genome shotgun (WGS) entry which is preliminary data.</text>
</comment>
<evidence type="ECO:0000313" key="2">
    <source>
        <dbReference type="Proteomes" id="UP000789405"/>
    </source>
</evidence>
<sequence length="49" mass="5488">YVSKTVGIAQSSSGVNPELNCTEISLALAFILPHRKRYKFLTSFFILNL</sequence>
<reference evidence="1" key="1">
    <citation type="submission" date="2021-06" db="EMBL/GenBank/DDBJ databases">
        <authorList>
            <person name="Kallberg Y."/>
            <person name="Tangrot J."/>
            <person name="Rosling A."/>
        </authorList>
    </citation>
    <scope>NUCLEOTIDE SEQUENCE</scope>
    <source>
        <strain evidence="1">MA453B</strain>
    </source>
</reference>
<organism evidence="1 2">
    <name type="scientific">Dentiscutata erythropus</name>
    <dbReference type="NCBI Taxonomy" id="1348616"/>
    <lineage>
        <taxon>Eukaryota</taxon>
        <taxon>Fungi</taxon>
        <taxon>Fungi incertae sedis</taxon>
        <taxon>Mucoromycota</taxon>
        <taxon>Glomeromycotina</taxon>
        <taxon>Glomeromycetes</taxon>
        <taxon>Diversisporales</taxon>
        <taxon>Gigasporaceae</taxon>
        <taxon>Dentiscutata</taxon>
    </lineage>
</organism>